<organism evidence="2 3">
    <name type="scientific">Clavispora lusitaniae</name>
    <name type="common">Candida lusitaniae</name>
    <dbReference type="NCBI Taxonomy" id="36911"/>
    <lineage>
        <taxon>Eukaryota</taxon>
        <taxon>Fungi</taxon>
        <taxon>Dikarya</taxon>
        <taxon>Ascomycota</taxon>
        <taxon>Saccharomycotina</taxon>
        <taxon>Pichiomycetes</taxon>
        <taxon>Metschnikowiaceae</taxon>
        <taxon>Clavispora</taxon>
    </lineage>
</organism>
<comment type="caution">
    <text evidence="2">The sequence shown here is derived from an EMBL/GenBank/DDBJ whole genome shotgun (WGS) entry which is preliminary data.</text>
</comment>
<dbReference type="KEGG" id="clus:A9F13_01g08514"/>
<dbReference type="SUPFAM" id="SSF50978">
    <property type="entry name" value="WD40 repeat-like"/>
    <property type="match status" value="1"/>
</dbReference>
<proteinExistence type="predicted"/>
<gene>
    <name evidence="2" type="ORF">A9F13_01g08514</name>
</gene>
<dbReference type="InterPro" id="IPR036322">
    <property type="entry name" value="WD40_repeat_dom_sf"/>
</dbReference>
<keyword evidence="1" id="KW-0853">WD repeat</keyword>
<evidence type="ECO:0008006" key="4">
    <source>
        <dbReference type="Google" id="ProtNLM"/>
    </source>
</evidence>
<sequence length="418" mass="46717">MSVHSFVAHFLKDNGYLETLKTFEAEHGKQITTELPHDESLTDIITDRLKYLSTEPQVQDSHDKILDEELRSIKEKQFKEWAVPFPNVSHEIAKIDDLVIDSAIVHFDNKNYLILATSARELVVVDIESSSEVFRRKNVIGDVVIRKIAVTSNAVVLCGMQGKAFLCKFTHGMSELNIEAERQIHARLVVDVKVVNWREQDYLVSLGWDYLVKVFKIEDNDICPVGEPFKLANQGSCMDACVYKDRITVLVGKSEITLMDVLCMGEEQKLSLDCRIALNDAEFSAAGFTPMCVRIHQSGENVPLVAVGTSHEPFMRAVIVTLKQVGIAAQETVQRNQIIANLNTLSPQDKYSQAILDWRPDGTGLWVLGDDGVIRGIDLSSGKVSAELSGHEGRIKTLNVLTNLLVSCGTDRHILKWT</sequence>
<dbReference type="AlphaFoldDB" id="A0AA91Q510"/>
<protein>
    <recommendedName>
        <fullName evidence="4">LisH domain-containing protein</fullName>
    </recommendedName>
</protein>
<accession>A0AA91Q510</accession>
<feature type="repeat" description="WD" evidence="1">
    <location>
        <begin position="388"/>
        <end position="418"/>
    </location>
</feature>
<evidence type="ECO:0000256" key="1">
    <source>
        <dbReference type="PROSITE-ProRule" id="PRU00221"/>
    </source>
</evidence>
<name>A0AA91Q510_CLALS</name>
<dbReference type="InterPro" id="IPR006594">
    <property type="entry name" value="LisH"/>
</dbReference>
<evidence type="ECO:0000313" key="2">
    <source>
        <dbReference type="EMBL" id="OVF11348.1"/>
    </source>
</evidence>
<dbReference type="InterPro" id="IPR015943">
    <property type="entry name" value="WD40/YVTN_repeat-like_dom_sf"/>
</dbReference>
<dbReference type="PROSITE" id="PS50082">
    <property type="entry name" value="WD_REPEATS_2"/>
    <property type="match status" value="1"/>
</dbReference>
<dbReference type="Proteomes" id="UP000195602">
    <property type="component" value="Unassembled WGS sequence"/>
</dbReference>
<dbReference type="PROSITE" id="PS50896">
    <property type="entry name" value="LISH"/>
    <property type="match status" value="1"/>
</dbReference>
<dbReference type="InterPro" id="IPR001680">
    <property type="entry name" value="WD40_rpt"/>
</dbReference>
<evidence type="ECO:0000313" key="3">
    <source>
        <dbReference type="Proteomes" id="UP000195602"/>
    </source>
</evidence>
<dbReference type="EMBL" id="LYUB02000001">
    <property type="protein sequence ID" value="OVF11348.1"/>
    <property type="molecule type" value="Genomic_DNA"/>
</dbReference>
<dbReference type="PROSITE" id="PS50294">
    <property type="entry name" value="WD_REPEATS_REGION"/>
    <property type="match status" value="1"/>
</dbReference>
<dbReference type="Gene3D" id="2.130.10.10">
    <property type="entry name" value="YVTN repeat-like/Quinoprotein amine dehydrogenase"/>
    <property type="match status" value="1"/>
</dbReference>
<reference evidence="2 3" key="1">
    <citation type="submission" date="2017-04" db="EMBL/GenBank/DDBJ databases">
        <title>Draft genome of the yeast Clavispora lusitaniae type strain CBS 6936.</title>
        <authorList>
            <person name="Durrens P."/>
            <person name="Klopp C."/>
            <person name="Biteau N."/>
            <person name="Fitton-Ouhabi V."/>
            <person name="Dementhon K."/>
            <person name="Accoceberry I."/>
            <person name="Sherman D.J."/>
            <person name="Noel T."/>
        </authorList>
    </citation>
    <scope>NUCLEOTIDE SEQUENCE [LARGE SCALE GENOMIC DNA]</scope>
    <source>
        <strain evidence="2 3">CBS 6936</strain>
    </source>
</reference>